<dbReference type="AlphaFoldDB" id="A0A5E4NQH4"/>
<dbReference type="EMBL" id="CABPRJ010002428">
    <property type="protein sequence ID" value="VVC46029.1"/>
    <property type="molecule type" value="Genomic_DNA"/>
</dbReference>
<evidence type="ECO:0000313" key="1">
    <source>
        <dbReference type="EMBL" id="VVC46029.1"/>
    </source>
</evidence>
<evidence type="ECO:0000313" key="2">
    <source>
        <dbReference type="Proteomes" id="UP000325440"/>
    </source>
</evidence>
<reference evidence="1 2" key="1">
    <citation type="submission" date="2019-08" db="EMBL/GenBank/DDBJ databases">
        <authorList>
            <person name="Alioto T."/>
            <person name="Alioto T."/>
            <person name="Gomez Garrido J."/>
        </authorList>
    </citation>
    <scope>NUCLEOTIDE SEQUENCE [LARGE SCALE GENOMIC DNA]</scope>
</reference>
<protein>
    <submittedName>
        <fullName evidence="1">Uncharacterized protein</fullName>
    </submittedName>
</protein>
<organism evidence="1 2">
    <name type="scientific">Cinara cedri</name>
    <dbReference type="NCBI Taxonomy" id="506608"/>
    <lineage>
        <taxon>Eukaryota</taxon>
        <taxon>Metazoa</taxon>
        <taxon>Ecdysozoa</taxon>
        <taxon>Arthropoda</taxon>
        <taxon>Hexapoda</taxon>
        <taxon>Insecta</taxon>
        <taxon>Pterygota</taxon>
        <taxon>Neoptera</taxon>
        <taxon>Paraneoptera</taxon>
        <taxon>Hemiptera</taxon>
        <taxon>Sternorrhyncha</taxon>
        <taxon>Aphidomorpha</taxon>
        <taxon>Aphidoidea</taxon>
        <taxon>Aphididae</taxon>
        <taxon>Lachninae</taxon>
        <taxon>Cinara</taxon>
    </lineage>
</organism>
<sequence length="115" mass="12950">MGLNGGYKVLCLERAGNTNKCTLQESTSVGIDSCNKVSTDMFEMEKFIKVNDEEEKSKYHCGNYLLIIFIAQFLTNSSSLNEFLDFAISLEIIYEATKLDCCEVVVVVVITFCYN</sequence>
<proteinExistence type="predicted"/>
<gene>
    <name evidence="1" type="ORF">CINCED_3A004975</name>
</gene>
<name>A0A5E4NQH4_9HEMI</name>
<keyword evidence="2" id="KW-1185">Reference proteome</keyword>
<accession>A0A5E4NQH4</accession>
<dbReference type="Proteomes" id="UP000325440">
    <property type="component" value="Unassembled WGS sequence"/>
</dbReference>